<dbReference type="Gene3D" id="1.25.40.10">
    <property type="entry name" value="Tetratricopeptide repeat domain"/>
    <property type="match status" value="1"/>
</dbReference>
<evidence type="ECO:0000256" key="10">
    <source>
        <dbReference type="ARBA" id="ARBA00022737"/>
    </source>
</evidence>
<keyword evidence="11 20" id="KW-0802">TPR repeat</keyword>
<dbReference type="FunFam" id="3.10.50.40:FF:000013">
    <property type="entry name" value="Peptidylprolyl isomerase"/>
    <property type="match status" value="1"/>
</dbReference>
<dbReference type="InterPro" id="IPR001179">
    <property type="entry name" value="PPIase_FKBP_dom"/>
</dbReference>
<dbReference type="PANTHER" id="PTHR46512:SF9">
    <property type="entry name" value="PEPTIDYLPROLYL ISOMERASE"/>
    <property type="match status" value="1"/>
</dbReference>
<dbReference type="InterPro" id="IPR046357">
    <property type="entry name" value="PPIase_dom_sf"/>
</dbReference>
<feature type="compositionally biased region" description="Basic and acidic residues" evidence="21">
    <location>
        <begin position="391"/>
        <end position="400"/>
    </location>
</feature>
<feature type="domain" description="PPIase FKBP-type" evidence="22">
    <location>
        <begin position="164"/>
        <end position="250"/>
    </location>
</feature>
<dbReference type="Pfam" id="PF07719">
    <property type="entry name" value="TPR_2"/>
    <property type="match status" value="1"/>
</dbReference>
<evidence type="ECO:0000256" key="19">
    <source>
        <dbReference type="PROSITE-ProRule" id="PRU00277"/>
    </source>
</evidence>
<keyword evidence="15" id="KW-0143">Chaperone</keyword>
<evidence type="ECO:0000313" key="23">
    <source>
        <dbReference type="Ensembl" id="ENSOKIP00005044502.1"/>
    </source>
</evidence>
<comment type="catalytic activity">
    <reaction evidence="1 19">
        <text>[protein]-peptidylproline (omega=180) = [protein]-peptidylproline (omega=0)</text>
        <dbReference type="Rhea" id="RHEA:16237"/>
        <dbReference type="Rhea" id="RHEA-COMP:10747"/>
        <dbReference type="Rhea" id="RHEA-COMP:10748"/>
        <dbReference type="ChEBI" id="CHEBI:83833"/>
        <dbReference type="ChEBI" id="CHEBI:83834"/>
        <dbReference type="EC" id="5.2.1.8"/>
    </reaction>
</comment>
<keyword evidence="17 19" id="KW-0413">Isomerase</keyword>
<evidence type="ECO:0000256" key="21">
    <source>
        <dbReference type="SAM" id="MobiDB-lite"/>
    </source>
</evidence>
<evidence type="ECO:0000256" key="3">
    <source>
        <dbReference type="ARBA" id="ARBA00004173"/>
    </source>
</evidence>
<evidence type="ECO:0000256" key="6">
    <source>
        <dbReference type="ARBA" id="ARBA00022481"/>
    </source>
</evidence>
<keyword evidence="7" id="KW-0963">Cytoplasm</keyword>
<keyword evidence="8" id="KW-0597">Phosphoprotein</keyword>
<dbReference type="EC" id="5.2.1.8" evidence="19"/>
<reference evidence="23" key="1">
    <citation type="submission" date="2025-08" db="UniProtKB">
        <authorList>
            <consortium name="Ensembl"/>
        </authorList>
    </citation>
    <scope>IDENTIFICATION</scope>
</reference>
<dbReference type="SUPFAM" id="SSF48452">
    <property type="entry name" value="TPR-like"/>
    <property type="match status" value="1"/>
</dbReference>
<dbReference type="PANTHER" id="PTHR46512">
    <property type="entry name" value="PEPTIDYLPROLYL ISOMERASE"/>
    <property type="match status" value="1"/>
</dbReference>
<proteinExistence type="predicted"/>
<keyword evidence="18" id="KW-0539">Nucleus</keyword>
<keyword evidence="14" id="KW-0496">Mitochondrion</keyword>
<evidence type="ECO:0000256" key="5">
    <source>
        <dbReference type="ARBA" id="ARBA00004514"/>
    </source>
</evidence>
<sequence>MTAEEVTNEGQNIPLPMEGEDITQKKDGGVLKLVKQEGTGTELPMTGDKVFVHYVGTLLDGTPFDSSRERGEKFSFELGKGQVIKAWDLGVATMKVGEISQLICKPEYAYGTAGSPPKIPPNATLVFQVELFEFRGEDITEGEDGGIIRRIITKGAGYSKPNEGAAVEVCVEGSCEGKVFDQRELKFELGDGKSLGLPSGVEKALTAMEQGEESLFIIKPKYGYGNIGSSKYSIPGGATLQYKLKLTTFEKEGKHRQASVQYKRIVSWLENESSLPEGEDQKAKALRLAAHLNLAMCFIKLQEPSSAFDNCDKALELDESNEKALFRRGEALFAMKEFDRARADFQRVTQLYPNNKAAKSQVALCQKQIKEQHEKDKRLYANMFQKFAERDAKKEADKGTENVGGMDVEESGGQE</sequence>
<dbReference type="InterPro" id="IPR019734">
    <property type="entry name" value="TPR_rpt"/>
</dbReference>
<evidence type="ECO:0000256" key="15">
    <source>
        <dbReference type="ARBA" id="ARBA00023186"/>
    </source>
</evidence>
<dbReference type="Ensembl" id="ENSOKIT00005046857.1">
    <property type="protein sequence ID" value="ENSOKIP00005044502.1"/>
    <property type="gene ID" value="ENSOKIG00005016990.1"/>
</dbReference>
<feature type="repeat" description="TPR" evidence="20">
    <location>
        <begin position="322"/>
        <end position="355"/>
    </location>
</feature>
<organism evidence="23 24">
    <name type="scientific">Oncorhynchus kisutch</name>
    <name type="common">Coho salmon</name>
    <name type="synonym">Salmo kisutch</name>
    <dbReference type="NCBI Taxonomy" id="8019"/>
    <lineage>
        <taxon>Eukaryota</taxon>
        <taxon>Metazoa</taxon>
        <taxon>Chordata</taxon>
        <taxon>Craniata</taxon>
        <taxon>Vertebrata</taxon>
        <taxon>Euteleostomi</taxon>
        <taxon>Actinopterygii</taxon>
        <taxon>Neopterygii</taxon>
        <taxon>Teleostei</taxon>
        <taxon>Protacanthopterygii</taxon>
        <taxon>Salmoniformes</taxon>
        <taxon>Salmonidae</taxon>
        <taxon>Salmoninae</taxon>
        <taxon>Oncorhynchus</taxon>
    </lineage>
</organism>
<gene>
    <name evidence="23" type="primary">FKBP4</name>
    <name evidence="23" type="synonym">LOC109867205</name>
</gene>
<dbReference type="Proteomes" id="UP000694557">
    <property type="component" value="Unassembled WGS sequence"/>
</dbReference>
<evidence type="ECO:0000256" key="13">
    <source>
        <dbReference type="ARBA" id="ARBA00023110"/>
    </source>
</evidence>
<evidence type="ECO:0000256" key="8">
    <source>
        <dbReference type="ARBA" id="ARBA00022553"/>
    </source>
</evidence>
<keyword evidence="13 19" id="KW-0697">Rotamase</keyword>
<dbReference type="GO" id="GO:0005829">
    <property type="term" value="C:cytosol"/>
    <property type="evidence" value="ECO:0007669"/>
    <property type="project" value="UniProtKB-SubCell"/>
</dbReference>
<dbReference type="SMART" id="SM00028">
    <property type="entry name" value="TPR"/>
    <property type="match status" value="2"/>
</dbReference>
<evidence type="ECO:0000256" key="14">
    <source>
        <dbReference type="ARBA" id="ARBA00023128"/>
    </source>
</evidence>
<dbReference type="GO" id="GO:0003755">
    <property type="term" value="F:peptidyl-prolyl cis-trans isomerase activity"/>
    <property type="evidence" value="ECO:0007669"/>
    <property type="project" value="UniProtKB-KW"/>
</dbReference>
<dbReference type="Pfam" id="PF00254">
    <property type="entry name" value="FKBP_C"/>
    <property type="match status" value="2"/>
</dbReference>
<keyword evidence="16" id="KW-0206">Cytoskeleton</keyword>
<evidence type="ECO:0000256" key="11">
    <source>
        <dbReference type="ARBA" id="ARBA00022803"/>
    </source>
</evidence>
<evidence type="ECO:0000256" key="4">
    <source>
        <dbReference type="ARBA" id="ARBA00004245"/>
    </source>
</evidence>
<evidence type="ECO:0000256" key="12">
    <source>
        <dbReference type="ARBA" id="ARBA00022990"/>
    </source>
</evidence>
<dbReference type="GeneTree" id="ENSGT00940000157200"/>
<dbReference type="SUPFAM" id="SSF54534">
    <property type="entry name" value="FKBP-like"/>
    <property type="match status" value="2"/>
</dbReference>
<name>A0A8C7GJB2_ONCKI</name>
<dbReference type="AlphaFoldDB" id="A0A8C7GJB2"/>
<dbReference type="FunFam" id="1.25.40.10:FF:000008">
    <property type="entry name" value="Peptidylprolyl isomerase"/>
    <property type="match status" value="1"/>
</dbReference>
<evidence type="ECO:0000256" key="9">
    <source>
        <dbReference type="ARBA" id="ARBA00022701"/>
    </source>
</evidence>
<evidence type="ECO:0000256" key="2">
    <source>
        <dbReference type="ARBA" id="ARBA00004123"/>
    </source>
</evidence>
<keyword evidence="10" id="KW-0677">Repeat</keyword>
<protein>
    <recommendedName>
        <fullName evidence="19">peptidylprolyl isomerase</fullName>
        <ecNumber evidence="19">5.2.1.8</ecNumber>
    </recommendedName>
</protein>
<comment type="subcellular location">
    <subcellularLocation>
        <location evidence="4">Cytoplasm</location>
        <location evidence="4">Cytoskeleton</location>
    </subcellularLocation>
    <subcellularLocation>
        <location evidence="5">Cytoplasm</location>
        <location evidence="5">Cytosol</location>
    </subcellularLocation>
    <subcellularLocation>
        <location evidence="3">Mitochondrion</location>
    </subcellularLocation>
    <subcellularLocation>
        <location evidence="2">Nucleus</location>
    </subcellularLocation>
</comment>
<dbReference type="GO" id="GO:0005874">
    <property type="term" value="C:microtubule"/>
    <property type="evidence" value="ECO:0007669"/>
    <property type="project" value="UniProtKB-KW"/>
</dbReference>
<keyword evidence="24" id="KW-1185">Reference proteome</keyword>
<dbReference type="InterPro" id="IPR011990">
    <property type="entry name" value="TPR-like_helical_dom_sf"/>
</dbReference>
<keyword evidence="6" id="KW-0488">Methylation</keyword>
<dbReference type="PROSITE" id="PS50005">
    <property type="entry name" value="TPR"/>
    <property type="match status" value="1"/>
</dbReference>
<feature type="domain" description="PPIase FKBP-type" evidence="22">
    <location>
        <begin position="47"/>
        <end position="135"/>
    </location>
</feature>
<dbReference type="Gene3D" id="3.10.50.40">
    <property type="match status" value="2"/>
</dbReference>
<evidence type="ECO:0000256" key="17">
    <source>
        <dbReference type="ARBA" id="ARBA00023235"/>
    </source>
</evidence>
<evidence type="ECO:0000256" key="20">
    <source>
        <dbReference type="PROSITE-ProRule" id="PRU00339"/>
    </source>
</evidence>
<keyword evidence="9" id="KW-0493">Microtubule</keyword>
<dbReference type="FunFam" id="3.10.50.40:FF:000011">
    <property type="entry name" value="Peptidylprolyl isomerase"/>
    <property type="match status" value="1"/>
</dbReference>
<evidence type="ECO:0000256" key="7">
    <source>
        <dbReference type="ARBA" id="ARBA00022490"/>
    </source>
</evidence>
<dbReference type="InterPro" id="IPR050754">
    <property type="entry name" value="FKBP4/5/8-like"/>
</dbReference>
<accession>A0A8C7GJB2</accession>
<evidence type="ECO:0000256" key="18">
    <source>
        <dbReference type="ARBA" id="ARBA00023242"/>
    </source>
</evidence>
<evidence type="ECO:0000256" key="1">
    <source>
        <dbReference type="ARBA" id="ARBA00000971"/>
    </source>
</evidence>
<evidence type="ECO:0000259" key="22">
    <source>
        <dbReference type="PROSITE" id="PS50059"/>
    </source>
</evidence>
<feature type="region of interest" description="Disordered" evidence="21">
    <location>
        <begin position="391"/>
        <end position="415"/>
    </location>
</feature>
<evidence type="ECO:0000313" key="24">
    <source>
        <dbReference type="Proteomes" id="UP000694557"/>
    </source>
</evidence>
<evidence type="ECO:0000256" key="16">
    <source>
        <dbReference type="ARBA" id="ARBA00023212"/>
    </source>
</evidence>
<dbReference type="PROSITE" id="PS50059">
    <property type="entry name" value="FKBP_PPIASE"/>
    <property type="match status" value="2"/>
</dbReference>
<keyword evidence="12" id="KW-0007">Acetylation</keyword>
<dbReference type="InterPro" id="IPR013105">
    <property type="entry name" value="TPR_2"/>
</dbReference>
<dbReference type="GO" id="GO:0005739">
    <property type="term" value="C:mitochondrion"/>
    <property type="evidence" value="ECO:0007669"/>
    <property type="project" value="UniProtKB-SubCell"/>
</dbReference>
<reference evidence="23" key="2">
    <citation type="submission" date="2025-09" db="UniProtKB">
        <authorList>
            <consortium name="Ensembl"/>
        </authorList>
    </citation>
    <scope>IDENTIFICATION</scope>
</reference>
<dbReference type="GO" id="GO:0005634">
    <property type="term" value="C:nucleus"/>
    <property type="evidence" value="ECO:0007669"/>
    <property type="project" value="UniProtKB-SubCell"/>
</dbReference>